<dbReference type="Proteomes" id="UP000215539">
    <property type="component" value="Chromosome 1"/>
</dbReference>
<feature type="signal peptide" evidence="1">
    <location>
        <begin position="1"/>
        <end position="18"/>
    </location>
</feature>
<protein>
    <recommendedName>
        <fullName evidence="6">Peptidylprolyl isomerase</fullName>
    </recommendedName>
</protein>
<dbReference type="KEGG" id="chg:AXF12_08005"/>
<reference evidence="3 5" key="2">
    <citation type="submission" date="2017-06" db="EMBL/GenBank/DDBJ databases">
        <authorList>
            <consortium name="Pathogen Informatics"/>
        </authorList>
    </citation>
    <scope>NUCLEOTIDE SEQUENCE [LARGE SCALE GENOMIC DNA]</scope>
    <source>
        <strain evidence="3 5">NCTC12947</strain>
    </source>
</reference>
<dbReference type="AlphaFoldDB" id="A0AAX2GX59"/>
<organism evidence="3 5">
    <name type="scientific">Capnocytophaga haemolytica</name>
    <dbReference type="NCBI Taxonomy" id="45243"/>
    <lineage>
        <taxon>Bacteria</taxon>
        <taxon>Pseudomonadati</taxon>
        <taxon>Bacteroidota</taxon>
        <taxon>Flavobacteriia</taxon>
        <taxon>Flavobacteriales</taxon>
        <taxon>Flavobacteriaceae</taxon>
        <taxon>Capnocytophaga</taxon>
    </lineage>
</organism>
<sequence>MKYVVLLLSSCLSAVVSAQQVVDMRAVDVIAYSNSSNGCRFYKRVGEKEFQEIQVRRALIDRRNSILSRTVVESDVISKEDLESRFSAIYHKEEIRPTKIENLIGKTFELPTNEKDKKAIFKQALYCLSGTFSKKNIYKLRR</sequence>
<keyword evidence="1" id="KW-0732">Signal</keyword>
<keyword evidence="4" id="KW-1185">Reference proteome</keyword>
<reference evidence="2 4" key="1">
    <citation type="submission" date="2016-02" db="EMBL/GenBank/DDBJ databases">
        <authorList>
            <person name="Holder M.E."/>
            <person name="Ajami N.J."/>
            <person name="Petrosino J.F."/>
        </authorList>
    </citation>
    <scope>NUCLEOTIDE SEQUENCE [LARGE SCALE GENOMIC DNA]</scope>
    <source>
        <strain evidence="2 4">CCUG 32990</strain>
    </source>
</reference>
<evidence type="ECO:0008006" key="6">
    <source>
        <dbReference type="Google" id="ProtNLM"/>
    </source>
</evidence>
<accession>A0AAX2GX59</accession>
<dbReference type="EMBL" id="LT906449">
    <property type="protein sequence ID" value="SNV01346.1"/>
    <property type="molecule type" value="Genomic_DNA"/>
</dbReference>
<dbReference type="Proteomes" id="UP000065822">
    <property type="component" value="Chromosome"/>
</dbReference>
<evidence type="ECO:0000313" key="2">
    <source>
        <dbReference type="EMBL" id="AMD85459.1"/>
    </source>
</evidence>
<evidence type="ECO:0000256" key="1">
    <source>
        <dbReference type="SAM" id="SignalP"/>
    </source>
</evidence>
<name>A0AAX2GX59_9FLAO</name>
<dbReference type="RefSeq" id="WP_066430066.1">
    <property type="nucleotide sequence ID" value="NZ_CP014227.1"/>
</dbReference>
<feature type="chain" id="PRO_5043903763" description="Peptidylprolyl isomerase" evidence="1">
    <location>
        <begin position="19"/>
        <end position="142"/>
    </location>
</feature>
<evidence type="ECO:0000313" key="5">
    <source>
        <dbReference type="Proteomes" id="UP000215539"/>
    </source>
</evidence>
<gene>
    <name evidence="2" type="ORF">AXF12_08005</name>
    <name evidence="3" type="ORF">SAMEA44541418_00084</name>
</gene>
<dbReference type="EMBL" id="CP014227">
    <property type="protein sequence ID" value="AMD85459.1"/>
    <property type="molecule type" value="Genomic_DNA"/>
</dbReference>
<evidence type="ECO:0000313" key="4">
    <source>
        <dbReference type="Proteomes" id="UP000065822"/>
    </source>
</evidence>
<proteinExistence type="predicted"/>
<evidence type="ECO:0000313" key="3">
    <source>
        <dbReference type="EMBL" id="SNV01346.1"/>
    </source>
</evidence>